<evidence type="ECO:0000256" key="3">
    <source>
        <dbReference type="ARBA" id="ARBA00022801"/>
    </source>
</evidence>
<keyword evidence="8" id="KW-1185">Reference proteome</keyword>
<dbReference type="CDD" id="cd06583">
    <property type="entry name" value="PGRP"/>
    <property type="match status" value="1"/>
</dbReference>
<comment type="caution">
    <text evidence="7">The sequence shown here is derived from an EMBL/GenBank/DDBJ whole genome shotgun (WGS) entry which is preliminary data.</text>
</comment>
<dbReference type="SMART" id="SM00644">
    <property type="entry name" value="Ami_2"/>
    <property type="match status" value="1"/>
</dbReference>
<dbReference type="EMBL" id="SMTG01000007">
    <property type="protein sequence ID" value="TDK29253.1"/>
    <property type="molecule type" value="Genomic_DNA"/>
</dbReference>
<protein>
    <recommendedName>
        <fullName evidence="2">N-acetylmuramoyl-L-alanine amidase</fullName>
        <ecNumber evidence="2">3.5.1.28</ecNumber>
    </recommendedName>
</protein>
<feature type="signal peptide" evidence="5">
    <location>
        <begin position="1"/>
        <end position="20"/>
    </location>
</feature>
<name>A0A4R5U5N9_9GAMM</name>
<dbReference type="PANTHER" id="PTHR30417">
    <property type="entry name" value="N-ACETYLMURAMOYL-L-ALANINE AMIDASE AMID"/>
    <property type="match status" value="1"/>
</dbReference>
<evidence type="ECO:0000259" key="6">
    <source>
        <dbReference type="SMART" id="SM00644"/>
    </source>
</evidence>
<dbReference type="AlphaFoldDB" id="A0A4R5U5N9"/>
<proteinExistence type="predicted"/>
<dbReference type="InterPro" id="IPR051206">
    <property type="entry name" value="NAMLAA_amidase_2"/>
</dbReference>
<dbReference type="GO" id="GO:0009254">
    <property type="term" value="P:peptidoglycan turnover"/>
    <property type="evidence" value="ECO:0007669"/>
    <property type="project" value="TreeGrafter"/>
</dbReference>
<dbReference type="Proteomes" id="UP000295543">
    <property type="component" value="Unassembled WGS sequence"/>
</dbReference>
<keyword evidence="3" id="KW-0378">Hydrolase</keyword>
<dbReference type="GO" id="GO:0019867">
    <property type="term" value="C:outer membrane"/>
    <property type="evidence" value="ECO:0007669"/>
    <property type="project" value="TreeGrafter"/>
</dbReference>
<dbReference type="PANTHER" id="PTHR30417:SF1">
    <property type="entry name" value="N-ACETYLMURAMOYL-L-ALANINE AMIDASE AMID"/>
    <property type="match status" value="1"/>
</dbReference>
<dbReference type="Gene3D" id="3.40.80.10">
    <property type="entry name" value="Peptidoglycan recognition protein-like"/>
    <property type="match status" value="1"/>
</dbReference>
<evidence type="ECO:0000256" key="2">
    <source>
        <dbReference type="ARBA" id="ARBA00011901"/>
    </source>
</evidence>
<reference evidence="7 8" key="1">
    <citation type="submission" date="2019-03" db="EMBL/GenBank/DDBJ databases">
        <title>Luteimonas zhaokaii sp.nov., isolated from the rectal contents of Plateau pika in Yushu, Qinghai Province, China.</title>
        <authorList>
            <person name="Zhang G."/>
        </authorList>
    </citation>
    <scope>NUCLEOTIDE SEQUENCE [LARGE SCALE GENOMIC DNA]</scope>
    <source>
        <strain evidence="7 8">THG-MD21</strain>
    </source>
</reference>
<evidence type="ECO:0000256" key="5">
    <source>
        <dbReference type="SAM" id="SignalP"/>
    </source>
</evidence>
<dbReference type="RefSeq" id="WP_133394649.1">
    <property type="nucleotide sequence ID" value="NZ_SMTG01000007.1"/>
</dbReference>
<dbReference type="GO" id="GO:0009253">
    <property type="term" value="P:peptidoglycan catabolic process"/>
    <property type="evidence" value="ECO:0007669"/>
    <property type="project" value="InterPro"/>
</dbReference>
<evidence type="ECO:0000256" key="1">
    <source>
        <dbReference type="ARBA" id="ARBA00001561"/>
    </source>
</evidence>
<gene>
    <name evidence="7" type="ORF">E2F49_15060</name>
</gene>
<accession>A0A4R5U5N9</accession>
<keyword evidence="5" id="KW-0732">Signal</keyword>
<dbReference type="EC" id="3.5.1.28" evidence="2"/>
<sequence length="252" mass="27854">MPRFLTLAFAALLLSACAHQQAPRNPLATWVPSSNHDARRPVLVVLHYTEQDSVQRSLDTLRTANSGGRVSSHYLIGQDGTRYQLVSDLDRAWHAGAGSWGAVSDVNSASIGIELDNNGRVPFAEPLVESLLVLLGDLKTRWRIPAENFIAHSDLAPRRKVDPGVHFPWKRLAEHGYGVWPRDDTPPAPPGFDVVQALRTVGYPVDDLDATARAFRLRFRALPDGPLDAEDHRILYALVQGWTIPVQAEPAR</sequence>
<dbReference type="InterPro" id="IPR002502">
    <property type="entry name" value="Amidase_domain"/>
</dbReference>
<organism evidence="7 8">
    <name type="scientific">Luteimonas terrae</name>
    <dbReference type="NCBI Taxonomy" id="1530191"/>
    <lineage>
        <taxon>Bacteria</taxon>
        <taxon>Pseudomonadati</taxon>
        <taxon>Pseudomonadota</taxon>
        <taxon>Gammaproteobacteria</taxon>
        <taxon>Lysobacterales</taxon>
        <taxon>Lysobacteraceae</taxon>
        <taxon>Luteimonas</taxon>
    </lineage>
</organism>
<feature type="chain" id="PRO_5020928556" description="N-acetylmuramoyl-L-alanine amidase" evidence="5">
    <location>
        <begin position="21"/>
        <end position="252"/>
    </location>
</feature>
<feature type="domain" description="N-acetylmuramoyl-L-alanine amidase" evidence="6">
    <location>
        <begin position="29"/>
        <end position="164"/>
    </location>
</feature>
<dbReference type="PROSITE" id="PS51257">
    <property type="entry name" value="PROKAR_LIPOPROTEIN"/>
    <property type="match status" value="1"/>
</dbReference>
<keyword evidence="4" id="KW-0961">Cell wall biogenesis/degradation</keyword>
<dbReference type="GO" id="GO:0071555">
    <property type="term" value="P:cell wall organization"/>
    <property type="evidence" value="ECO:0007669"/>
    <property type="project" value="UniProtKB-KW"/>
</dbReference>
<dbReference type="SUPFAM" id="SSF55846">
    <property type="entry name" value="N-acetylmuramoyl-L-alanine amidase-like"/>
    <property type="match status" value="1"/>
</dbReference>
<evidence type="ECO:0000313" key="7">
    <source>
        <dbReference type="EMBL" id="TDK29253.1"/>
    </source>
</evidence>
<dbReference type="GO" id="GO:0008745">
    <property type="term" value="F:N-acetylmuramoyl-L-alanine amidase activity"/>
    <property type="evidence" value="ECO:0007669"/>
    <property type="project" value="UniProtKB-EC"/>
</dbReference>
<dbReference type="InterPro" id="IPR036505">
    <property type="entry name" value="Amidase/PGRP_sf"/>
</dbReference>
<dbReference type="OrthoDB" id="9794842at2"/>
<evidence type="ECO:0000313" key="8">
    <source>
        <dbReference type="Proteomes" id="UP000295543"/>
    </source>
</evidence>
<comment type="catalytic activity">
    <reaction evidence="1">
        <text>Hydrolyzes the link between N-acetylmuramoyl residues and L-amino acid residues in certain cell-wall glycopeptides.</text>
        <dbReference type="EC" id="3.5.1.28"/>
    </reaction>
</comment>
<dbReference type="Pfam" id="PF01510">
    <property type="entry name" value="Amidase_2"/>
    <property type="match status" value="1"/>
</dbReference>
<evidence type="ECO:0000256" key="4">
    <source>
        <dbReference type="ARBA" id="ARBA00023316"/>
    </source>
</evidence>